<dbReference type="SMART" id="SM00429">
    <property type="entry name" value="IPT"/>
    <property type="match status" value="1"/>
</dbReference>
<dbReference type="PROSITE" id="PS51125">
    <property type="entry name" value="NHL"/>
    <property type="match status" value="4"/>
</dbReference>
<feature type="repeat" description="NHL" evidence="2">
    <location>
        <begin position="198"/>
        <end position="228"/>
    </location>
</feature>
<evidence type="ECO:0000259" key="4">
    <source>
        <dbReference type="SMART" id="SM00429"/>
    </source>
</evidence>
<dbReference type="SUPFAM" id="SSF81296">
    <property type="entry name" value="E set domains"/>
    <property type="match status" value="1"/>
</dbReference>
<feature type="signal peptide" evidence="3">
    <location>
        <begin position="1"/>
        <end position="23"/>
    </location>
</feature>
<dbReference type="InterPro" id="IPR002909">
    <property type="entry name" value="IPT_dom"/>
</dbReference>
<keyword evidence="3" id="KW-0732">Signal</keyword>
<proteinExistence type="predicted"/>
<dbReference type="InterPro" id="IPR001258">
    <property type="entry name" value="NHL_repeat"/>
</dbReference>
<dbReference type="AlphaFoldDB" id="A0A3M9MXM5"/>
<comment type="caution">
    <text evidence="5">The sequence shown here is derived from an EMBL/GenBank/DDBJ whole genome shotgun (WGS) entry which is preliminary data.</text>
</comment>
<dbReference type="Pfam" id="PF01436">
    <property type="entry name" value="NHL"/>
    <property type="match status" value="4"/>
</dbReference>
<keyword evidence="6" id="KW-1185">Reference proteome</keyword>
<feature type="chain" id="PRO_5018331657" evidence="3">
    <location>
        <begin position="24"/>
        <end position="443"/>
    </location>
</feature>
<dbReference type="EMBL" id="RJJE01000009">
    <property type="protein sequence ID" value="RNI29905.1"/>
    <property type="molecule type" value="Genomic_DNA"/>
</dbReference>
<feature type="repeat" description="NHL" evidence="2">
    <location>
        <begin position="297"/>
        <end position="334"/>
    </location>
</feature>
<dbReference type="Gene3D" id="2.120.10.30">
    <property type="entry name" value="TolB, C-terminal domain"/>
    <property type="match status" value="4"/>
</dbReference>
<dbReference type="CDD" id="cd00603">
    <property type="entry name" value="IPT_PCSR"/>
    <property type="match status" value="1"/>
</dbReference>
<evidence type="ECO:0000313" key="5">
    <source>
        <dbReference type="EMBL" id="RNI29905.1"/>
    </source>
</evidence>
<dbReference type="PANTHER" id="PTHR13833:SF71">
    <property type="entry name" value="NHL DOMAIN-CONTAINING PROTEIN"/>
    <property type="match status" value="1"/>
</dbReference>
<dbReference type="OrthoDB" id="791543at2"/>
<dbReference type="Proteomes" id="UP000271010">
    <property type="component" value="Unassembled WGS sequence"/>
</dbReference>
<accession>A0A3M9MXM5</accession>
<dbReference type="PROSITE" id="PS51257">
    <property type="entry name" value="PROKAR_LIPOPROTEIN"/>
    <property type="match status" value="1"/>
</dbReference>
<organism evidence="5 6">
    <name type="scientific">Rufibacter immobilis</name>
    <dbReference type="NCBI Taxonomy" id="1348778"/>
    <lineage>
        <taxon>Bacteria</taxon>
        <taxon>Pseudomonadati</taxon>
        <taxon>Bacteroidota</taxon>
        <taxon>Cytophagia</taxon>
        <taxon>Cytophagales</taxon>
        <taxon>Hymenobacteraceae</taxon>
        <taxon>Rufibacter</taxon>
    </lineage>
</organism>
<evidence type="ECO:0000313" key="6">
    <source>
        <dbReference type="Proteomes" id="UP000271010"/>
    </source>
</evidence>
<dbReference type="PANTHER" id="PTHR13833">
    <property type="match status" value="1"/>
</dbReference>
<evidence type="ECO:0000256" key="2">
    <source>
        <dbReference type="PROSITE-ProRule" id="PRU00504"/>
    </source>
</evidence>
<name>A0A3M9MXM5_9BACT</name>
<dbReference type="InterPro" id="IPR014756">
    <property type="entry name" value="Ig_E-set"/>
</dbReference>
<dbReference type="CDD" id="cd14953">
    <property type="entry name" value="NHL_like_1"/>
    <property type="match status" value="1"/>
</dbReference>
<reference evidence="5 6" key="1">
    <citation type="submission" date="2018-11" db="EMBL/GenBank/DDBJ databases">
        <title>Rufibacter latericius sp. nov., isolated from water in Baiyang Lake.</title>
        <authorList>
            <person name="Yang Y."/>
        </authorList>
    </citation>
    <scope>NUCLEOTIDE SEQUENCE [LARGE SCALE GENOMIC DNA]</scope>
    <source>
        <strain evidence="5 6">MCC P1</strain>
    </source>
</reference>
<dbReference type="SUPFAM" id="SSF101898">
    <property type="entry name" value="NHL repeat"/>
    <property type="match status" value="1"/>
</dbReference>
<feature type="domain" description="IPT/TIG" evidence="4">
    <location>
        <begin position="34"/>
        <end position="114"/>
    </location>
</feature>
<feature type="repeat" description="NHL" evidence="2">
    <location>
        <begin position="251"/>
        <end position="281"/>
    </location>
</feature>
<dbReference type="Gene3D" id="2.60.40.10">
    <property type="entry name" value="Immunoglobulins"/>
    <property type="match status" value="1"/>
</dbReference>
<keyword evidence="1" id="KW-0677">Repeat</keyword>
<feature type="repeat" description="NHL" evidence="2">
    <location>
        <begin position="144"/>
        <end position="174"/>
    </location>
</feature>
<sequence>MKSINLKKNFLVLVAFLGILAVACNDEEDTTPSNPVIEQLSPNRGPAGTVVTFIGKRFSKVPAENIVKFDGINAEVISATDTTLQVKAPQDGGSGTVTISVNNRFSKGPVYTYGPSYGEFVVNSLAGDTIGAGNVNGTGTAARLRNPEGVAFDAAGNIIFADRGNHSIKKVTPDGVVTTIAGNGSSGAIDGPVDVARFNGPWKVAVDHLGNIIVADATHHRIRKITPDGVVSTVAGGTSGYVNAKGTAARFNGPIAVATDLQGNIFVADNNNHAVRKIAPDGTVTTLAGNGAGFGDGVWPNAKLRNPSGVFVDPQGNVLVADRGNHRIRKITQDGVVSTIAGSGVKGVTDGVGLTARFSDPYGVSIDSRGYMYVADLTSHNIRQISPTGDVTTIAGKGILGFANGPGSEAMFNQPTDAISDGKGNVYVADLSNHVLRKLTIKQ</sequence>
<dbReference type="RefSeq" id="WP_123132987.1">
    <property type="nucleotide sequence ID" value="NZ_JBHMAD010000007.1"/>
</dbReference>
<evidence type="ECO:0000256" key="3">
    <source>
        <dbReference type="SAM" id="SignalP"/>
    </source>
</evidence>
<gene>
    <name evidence="5" type="ORF">EFA69_10260</name>
</gene>
<evidence type="ECO:0000256" key="1">
    <source>
        <dbReference type="ARBA" id="ARBA00022737"/>
    </source>
</evidence>
<protein>
    <submittedName>
        <fullName evidence="5">Gluconolactonase</fullName>
    </submittedName>
</protein>
<dbReference type="Pfam" id="PF01833">
    <property type="entry name" value="TIG"/>
    <property type="match status" value="1"/>
</dbReference>
<dbReference type="InterPro" id="IPR011042">
    <property type="entry name" value="6-blade_b-propeller_TolB-like"/>
</dbReference>
<dbReference type="InterPro" id="IPR013783">
    <property type="entry name" value="Ig-like_fold"/>
</dbReference>